<gene>
    <name evidence="2" type="ORF">DI392_05065</name>
</gene>
<dbReference type="InterPro" id="IPR019734">
    <property type="entry name" value="TPR_rpt"/>
</dbReference>
<feature type="transmembrane region" description="Helical" evidence="1">
    <location>
        <begin position="478"/>
        <end position="497"/>
    </location>
</feature>
<dbReference type="Gene3D" id="1.25.40.10">
    <property type="entry name" value="Tetratricopeptide repeat domain"/>
    <property type="match status" value="1"/>
</dbReference>
<dbReference type="EMBL" id="QFWT01000002">
    <property type="protein sequence ID" value="PWI34482.1"/>
    <property type="molecule type" value="Genomic_DNA"/>
</dbReference>
<dbReference type="SUPFAM" id="SSF48452">
    <property type="entry name" value="TPR-like"/>
    <property type="match status" value="1"/>
</dbReference>
<dbReference type="AlphaFoldDB" id="A0A2U3BCG4"/>
<keyword evidence="1" id="KW-0812">Transmembrane</keyword>
<evidence type="ECO:0008006" key="4">
    <source>
        <dbReference type="Google" id="ProtNLM"/>
    </source>
</evidence>
<name>A0A2U3BCG4_9VIBR</name>
<reference evidence="2 3" key="1">
    <citation type="submission" date="2018-05" db="EMBL/GenBank/DDBJ databases">
        <title>Vibrio limimaris sp. nov., isolated from marine sediment.</title>
        <authorList>
            <person name="Li C.-M."/>
        </authorList>
    </citation>
    <scope>NUCLEOTIDE SEQUENCE [LARGE SCALE GENOMIC DNA]</scope>
    <source>
        <strain evidence="2 3">E4404</strain>
    </source>
</reference>
<accession>A0A2U3BCG4</accession>
<dbReference type="SMART" id="SM00028">
    <property type="entry name" value="TPR"/>
    <property type="match status" value="5"/>
</dbReference>
<protein>
    <recommendedName>
        <fullName evidence="4">Tetratricopeptide repeat protein</fullName>
    </recommendedName>
</protein>
<keyword evidence="3" id="KW-1185">Reference proteome</keyword>
<proteinExistence type="predicted"/>
<comment type="caution">
    <text evidence="2">The sequence shown here is derived from an EMBL/GenBank/DDBJ whole genome shotgun (WGS) entry which is preliminary data.</text>
</comment>
<evidence type="ECO:0000256" key="1">
    <source>
        <dbReference type="SAM" id="Phobius"/>
    </source>
</evidence>
<organism evidence="2 3">
    <name type="scientific">Vibrio albus</name>
    <dbReference type="NCBI Taxonomy" id="2200953"/>
    <lineage>
        <taxon>Bacteria</taxon>
        <taxon>Pseudomonadati</taxon>
        <taxon>Pseudomonadota</taxon>
        <taxon>Gammaproteobacteria</taxon>
        <taxon>Vibrionales</taxon>
        <taxon>Vibrionaceae</taxon>
        <taxon>Vibrio</taxon>
    </lineage>
</organism>
<evidence type="ECO:0000313" key="2">
    <source>
        <dbReference type="EMBL" id="PWI34482.1"/>
    </source>
</evidence>
<keyword evidence="1" id="KW-0472">Membrane</keyword>
<dbReference type="Proteomes" id="UP000245362">
    <property type="component" value="Unassembled WGS sequence"/>
</dbReference>
<sequence>MLVFMPVAIFTPFYSWAEIPTSPILDEAEKLVDIAPARAKQITQNYLSARKLVSDSQEISASRENAEKTIRTPNTTVIALQVLARSRLALKDARGALNAIDEAVSVAQHHTLSYARLQSQMIKTGMLWKLYKDKSKVSAELDTTQQDIKSGNLSSTSRDALNYQLTMLRGTIASESLQLKQADSFFQKAEKYASGSGRPELFINYQLTLGEHNLNHHRLNRALYDLLAAYWSAIESNNLVLLARSNHLLAMVFYQRQALDRSIEHLLQAADFYDKYKNSAILPVILKQMGDIYYLQSKFNLALVHYFNVLDAENTDTDIEHVINLRLDLAKTYIQLFNYPLAEQYLNRAHNLLSFSSLPQLQAKAILLEADLAFHLGRYKVAIAKATLAQKEARKYDNPDIRIQAHHLLASSYAKTNQYQNAYEQSQLYSQLQISKKDELLRISIDNFIQQKKFIESSLHYQDQQDKLSGVEAELHHYQNILMALFAISSLLLFFVLRKATVSRRLKKELTELYEDHYTHPRSGLRNLRLLNLKLPSSLEQSNANFEQWETGELINEPLHDRLRFIMIDLPFLRNMYPNGGYKAGLELESEFGAFIKSKIVKPARLYHFSDALFLYVEPNPNPDKDPEQIFYKVTDWIDQFKTDKKIDKCIRAGIADYPFLQRAYTAIDDKDLIDILLMASNMARDISLENSGSQWVYLKAIKNAPAASFAGDNIRIACRDAIDKGLIKVISSRKNGGEIKKTVLTD</sequence>
<keyword evidence="1" id="KW-1133">Transmembrane helix</keyword>
<dbReference type="InterPro" id="IPR011990">
    <property type="entry name" value="TPR-like_helical_dom_sf"/>
</dbReference>
<evidence type="ECO:0000313" key="3">
    <source>
        <dbReference type="Proteomes" id="UP000245362"/>
    </source>
</evidence>